<dbReference type="CDD" id="cd00609">
    <property type="entry name" value="AAT_like"/>
    <property type="match status" value="1"/>
</dbReference>
<dbReference type="GO" id="GO:0004069">
    <property type="term" value="F:L-aspartate:2-oxoglutarate aminotransferase activity"/>
    <property type="evidence" value="ECO:0007669"/>
    <property type="project" value="UniProtKB-EC"/>
</dbReference>
<comment type="similarity">
    <text evidence="3">Belongs to the class-I pyridoxal-phosphate-dependent aminotransferase family.</text>
</comment>
<dbReference type="Gene3D" id="3.90.1150.10">
    <property type="entry name" value="Aspartate Aminotransferase, domain 1"/>
    <property type="match status" value="1"/>
</dbReference>
<dbReference type="GO" id="GO:0006533">
    <property type="term" value="P:L-aspartate catabolic process"/>
    <property type="evidence" value="ECO:0007669"/>
    <property type="project" value="TreeGrafter"/>
</dbReference>
<dbReference type="SUPFAM" id="SSF53383">
    <property type="entry name" value="PLP-dependent transferases"/>
    <property type="match status" value="1"/>
</dbReference>
<sequence length="424" mass="47358">MSKIQIMLSRIPKTIITTSTRPLSGWFKDVPMGPPDAILGVTEAYKRDKNDKKINLGVGAYRDDQGKPWVLPSVRAAEKRIIEKELDKEYAGIAGLPDFTKKAAQLAFGEDSTIISEKRNATVQSISGTGALRVGSNFLSAFHSGPKVCYQPTPTWGNHVPVFKHAGVEVKQYRYYDKATCGFDEKGCLEDISKIPKGSIILLHACAHNPTGVDPTFEQWQKIEEVVRSRELFVFFDMAYQGFASGDIIKDAQAVRYFAKKGHNLCLAQSFAKNMGLYGERVGAYSIICHDKDEADRVMSQLKIQIRPVISNPPIHGARIATEILTDPSLKEQWLTDVKTMADRIISMRQQLKSLLKKEGSTRNWEHITNQIGMFCFTGITPEQVNKLTNEYSIYLTKDGRISVAGVSSKNVEYLAHALHQVTK</sequence>
<protein>
    <recommendedName>
        <fullName evidence="10">Aspartate aminotransferase</fullName>
        <ecNumber evidence="10">2.6.1.1</ecNumber>
    </recommendedName>
</protein>
<keyword evidence="8" id="KW-0496">Mitochondrion</keyword>
<name>A0A0K0EDK9_STRER</name>
<dbReference type="NCBIfam" id="NF006719">
    <property type="entry name" value="PRK09257.1"/>
    <property type="match status" value="1"/>
</dbReference>
<dbReference type="FunFam" id="3.40.640.10:FF:000026">
    <property type="entry name" value="Aspartate aminotransferase"/>
    <property type="match status" value="1"/>
</dbReference>
<comment type="miscellaneous">
    <text evidence="10">In eukaryotes there are cytoplasmic, mitochondrial and chloroplastic isozymes.</text>
</comment>
<evidence type="ECO:0000256" key="2">
    <source>
        <dbReference type="ARBA" id="ARBA00004305"/>
    </source>
</evidence>
<dbReference type="EC" id="2.6.1.1" evidence="10"/>
<evidence type="ECO:0000313" key="12">
    <source>
        <dbReference type="WBParaSite" id="SSTP_0000757100.1"/>
    </source>
</evidence>
<dbReference type="PANTHER" id="PTHR11879:SF22">
    <property type="entry name" value="ASPARTATE AMINOTRANSFERASE, MITOCHONDRIAL"/>
    <property type="match status" value="1"/>
</dbReference>
<dbReference type="InterPro" id="IPR000796">
    <property type="entry name" value="Asp_trans"/>
</dbReference>
<keyword evidence="7" id="KW-0663">Pyridoxal phosphate</keyword>
<feature type="domain" description="Aminotransferase class I/classII large" evidence="11">
    <location>
        <begin position="52"/>
        <end position="419"/>
    </location>
</feature>
<dbReference type="FunFam" id="3.90.1150.10:FF:000160">
    <property type="entry name" value="Similar to aspartate aminotransferase"/>
    <property type="match status" value="1"/>
</dbReference>
<dbReference type="InterPro" id="IPR004838">
    <property type="entry name" value="NHTrfase_class1_PyrdxlP-BS"/>
</dbReference>
<evidence type="ECO:0000256" key="9">
    <source>
        <dbReference type="ARBA" id="ARBA00049185"/>
    </source>
</evidence>
<dbReference type="InterPro" id="IPR015421">
    <property type="entry name" value="PyrdxlP-dep_Trfase_major"/>
</dbReference>
<evidence type="ECO:0000256" key="8">
    <source>
        <dbReference type="ARBA" id="ARBA00023128"/>
    </source>
</evidence>
<comment type="subcellular location">
    <subcellularLocation>
        <location evidence="2">Mitochondrion matrix</location>
    </subcellularLocation>
</comment>
<comment type="subunit">
    <text evidence="4 10">Homodimer.</text>
</comment>
<dbReference type="PRINTS" id="PR00799">
    <property type="entry name" value="TRANSAMINASE"/>
</dbReference>
<reference evidence="12" key="1">
    <citation type="submission" date="2015-08" db="UniProtKB">
        <authorList>
            <consortium name="WormBaseParasite"/>
        </authorList>
    </citation>
    <scope>IDENTIFICATION</scope>
</reference>
<evidence type="ECO:0000256" key="1">
    <source>
        <dbReference type="ARBA" id="ARBA00001933"/>
    </source>
</evidence>
<evidence type="ECO:0000259" key="11">
    <source>
        <dbReference type="Pfam" id="PF00155"/>
    </source>
</evidence>
<evidence type="ECO:0000256" key="5">
    <source>
        <dbReference type="ARBA" id="ARBA00022576"/>
    </source>
</evidence>
<evidence type="ECO:0000256" key="10">
    <source>
        <dbReference type="RuleBase" id="RU000480"/>
    </source>
</evidence>
<dbReference type="GO" id="GO:0005759">
    <property type="term" value="C:mitochondrial matrix"/>
    <property type="evidence" value="ECO:0007669"/>
    <property type="project" value="UniProtKB-SubCell"/>
</dbReference>
<dbReference type="InterPro" id="IPR015422">
    <property type="entry name" value="PyrdxlP-dep_Trfase_small"/>
</dbReference>
<dbReference type="InterPro" id="IPR004839">
    <property type="entry name" value="Aminotransferase_I/II_large"/>
</dbReference>
<keyword evidence="6 10" id="KW-0808">Transferase</keyword>
<dbReference type="PROSITE" id="PS00105">
    <property type="entry name" value="AA_TRANSFER_CLASS_1"/>
    <property type="match status" value="1"/>
</dbReference>
<accession>A0A0K0EDK9</accession>
<dbReference type="GO" id="GO:0030170">
    <property type="term" value="F:pyridoxal phosphate binding"/>
    <property type="evidence" value="ECO:0007669"/>
    <property type="project" value="InterPro"/>
</dbReference>
<proteinExistence type="inferred from homology"/>
<dbReference type="Pfam" id="PF00155">
    <property type="entry name" value="Aminotran_1_2"/>
    <property type="match status" value="1"/>
</dbReference>
<dbReference type="STRING" id="6248.A0A0K0EDK9"/>
<dbReference type="PANTHER" id="PTHR11879">
    <property type="entry name" value="ASPARTATE AMINOTRANSFERASE"/>
    <property type="match status" value="1"/>
</dbReference>
<evidence type="ECO:0000256" key="4">
    <source>
        <dbReference type="ARBA" id="ARBA00011738"/>
    </source>
</evidence>
<comment type="catalytic activity">
    <reaction evidence="9 10">
        <text>L-aspartate + 2-oxoglutarate = oxaloacetate + L-glutamate</text>
        <dbReference type="Rhea" id="RHEA:21824"/>
        <dbReference type="ChEBI" id="CHEBI:16452"/>
        <dbReference type="ChEBI" id="CHEBI:16810"/>
        <dbReference type="ChEBI" id="CHEBI:29985"/>
        <dbReference type="ChEBI" id="CHEBI:29991"/>
        <dbReference type="EC" id="2.6.1.1"/>
    </reaction>
</comment>
<keyword evidence="5 10" id="KW-0032">Aminotransferase</keyword>
<evidence type="ECO:0000256" key="7">
    <source>
        <dbReference type="ARBA" id="ARBA00022898"/>
    </source>
</evidence>
<organism evidence="12">
    <name type="scientific">Strongyloides stercoralis</name>
    <name type="common">Threadworm</name>
    <dbReference type="NCBI Taxonomy" id="6248"/>
    <lineage>
        <taxon>Eukaryota</taxon>
        <taxon>Metazoa</taxon>
        <taxon>Ecdysozoa</taxon>
        <taxon>Nematoda</taxon>
        <taxon>Chromadorea</taxon>
        <taxon>Rhabditida</taxon>
        <taxon>Tylenchina</taxon>
        <taxon>Panagrolaimomorpha</taxon>
        <taxon>Strongyloidoidea</taxon>
        <taxon>Strongyloididae</taxon>
        <taxon>Strongyloides</taxon>
    </lineage>
</organism>
<evidence type="ECO:0000256" key="3">
    <source>
        <dbReference type="ARBA" id="ARBA00007441"/>
    </source>
</evidence>
<comment type="cofactor">
    <cofactor evidence="1">
        <name>pyridoxal 5'-phosphate</name>
        <dbReference type="ChEBI" id="CHEBI:597326"/>
    </cofactor>
</comment>
<dbReference type="WBParaSite" id="SSTP_0000757100.1">
    <property type="protein sequence ID" value="SSTP_0000757100.1"/>
    <property type="gene ID" value="SSTP_0000757100"/>
</dbReference>
<dbReference type="Gene3D" id="3.40.640.10">
    <property type="entry name" value="Type I PLP-dependent aspartate aminotransferase-like (Major domain)"/>
    <property type="match status" value="1"/>
</dbReference>
<dbReference type="InterPro" id="IPR015424">
    <property type="entry name" value="PyrdxlP-dep_Trfase"/>
</dbReference>
<dbReference type="AlphaFoldDB" id="A0A0K0EDK9"/>
<dbReference type="FunFam" id="3.90.1150.10:FF:000001">
    <property type="entry name" value="Aspartate aminotransferase"/>
    <property type="match status" value="1"/>
</dbReference>
<evidence type="ECO:0000256" key="6">
    <source>
        <dbReference type="ARBA" id="ARBA00022679"/>
    </source>
</evidence>